<sequence>MNDPIVFVPGLLCTEALYAPQIAAFADRPILVANTREDDSIAAIAARLLEEAPNRFSLIGLSMGGYVAMEILRTAPGRVSRVALLNTSAHADSEDQKKRRSVSIKLARQRSFAKVPDLFYAGFVHEKNDDNEHLKSIVTEMALETGPEAFVHQQTAIANRIDSRPSLSAIPCPALVLSGDGDRLIPPALSVEIHHLIPGSELAIVNDCGHLSTLEEPGTVTAKLRNFLNRP</sequence>
<dbReference type="InterPro" id="IPR000073">
    <property type="entry name" value="AB_hydrolase_1"/>
</dbReference>
<keyword evidence="2" id="KW-0378">Hydrolase</keyword>
<dbReference type="RefSeq" id="WP_055114388.1">
    <property type="nucleotide sequence ID" value="NZ_CANKXR010000002.1"/>
</dbReference>
<evidence type="ECO:0000313" key="2">
    <source>
        <dbReference type="EMBL" id="CTQ65516.1"/>
    </source>
</evidence>
<reference evidence="3" key="1">
    <citation type="submission" date="2015-07" db="EMBL/GenBank/DDBJ databases">
        <authorList>
            <person name="Rodrigo-Torres Lidia"/>
            <person name="Arahal R.David."/>
        </authorList>
    </citation>
    <scope>NUCLEOTIDE SEQUENCE [LARGE SCALE GENOMIC DNA]</scope>
    <source>
        <strain evidence="3">CECT 5096</strain>
    </source>
</reference>
<evidence type="ECO:0000313" key="3">
    <source>
        <dbReference type="Proteomes" id="UP000049983"/>
    </source>
</evidence>
<protein>
    <submittedName>
        <fullName evidence="2">2-hydroxy-6-oxononadienedioate/2-hydroxy-6-oxononatrienedioate hydrolase</fullName>
        <ecNumber evidence="2">3.7.1.14</ecNumber>
    </submittedName>
</protein>
<dbReference type="Pfam" id="PF00561">
    <property type="entry name" value="Abhydrolase_1"/>
    <property type="match status" value="1"/>
</dbReference>
<dbReference type="InterPro" id="IPR050266">
    <property type="entry name" value="AB_hydrolase_sf"/>
</dbReference>
<dbReference type="EC" id="3.7.1.14" evidence="2"/>
<dbReference type="InterPro" id="IPR029058">
    <property type="entry name" value="AB_hydrolase_fold"/>
</dbReference>
<organism evidence="2 3">
    <name type="scientific">Roseibium album</name>
    <dbReference type="NCBI Taxonomy" id="311410"/>
    <lineage>
        <taxon>Bacteria</taxon>
        <taxon>Pseudomonadati</taxon>
        <taxon>Pseudomonadota</taxon>
        <taxon>Alphaproteobacteria</taxon>
        <taxon>Hyphomicrobiales</taxon>
        <taxon>Stappiaceae</taxon>
        <taxon>Roseibium</taxon>
    </lineage>
</organism>
<evidence type="ECO:0000259" key="1">
    <source>
        <dbReference type="Pfam" id="PF00561"/>
    </source>
</evidence>
<accession>A0A0M6Z789</accession>
<dbReference type="PRINTS" id="PR00111">
    <property type="entry name" value="ABHYDROLASE"/>
</dbReference>
<dbReference type="PANTHER" id="PTHR43798">
    <property type="entry name" value="MONOACYLGLYCEROL LIPASE"/>
    <property type="match status" value="1"/>
</dbReference>
<dbReference type="SUPFAM" id="SSF53474">
    <property type="entry name" value="alpha/beta-Hydrolases"/>
    <property type="match status" value="1"/>
</dbReference>
<feature type="domain" description="AB hydrolase-1" evidence="1">
    <location>
        <begin position="38"/>
        <end position="217"/>
    </location>
</feature>
<name>A0A0M6Z789_9HYPH</name>
<dbReference type="GeneID" id="97668199"/>
<dbReference type="GO" id="GO:0016787">
    <property type="term" value="F:hydrolase activity"/>
    <property type="evidence" value="ECO:0007669"/>
    <property type="project" value="UniProtKB-KW"/>
</dbReference>
<gene>
    <name evidence="2" type="primary">mhpC</name>
    <name evidence="2" type="ORF">LA5096_00755</name>
</gene>
<dbReference type="PANTHER" id="PTHR43798:SF29">
    <property type="entry name" value="AB HYDROLASE-1 DOMAIN-CONTAINING PROTEIN"/>
    <property type="match status" value="1"/>
</dbReference>
<dbReference type="STRING" id="311410.LA5095_01899"/>
<dbReference type="OrthoDB" id="5491135at2"/>
<keyword evidence="3" id="KW-1185">Reference proteome</keyword>
<dbReference type="Gene3D" id="3.40.50.1820">
    <property type="entry name" value="alpha/beta hydrolase"/>
    <property type="match status" value="1"/>
</dbReference>
<dbReference type="EMBL" id="CXWC01000002">
    <property type="protein sequence ID" value="CTQ65516.1"/>
    <property type="molecule type" value="Genomic_DNA"/>
</dbReference>
<dbReference type="AlphaFoldDB" id="A0A0M6Z789"/>
<dbReference type="Proteomes" id="UP000049983">
    <property type="component" value="Unassembled WGS sequence"/>
</dbReference>
<proteinExistence type="predicted"/>